<accession>A0ABU1TY46</accession>
<evidence type="ECO:0000313" key="2">
    <source>
        <dbReference type="Proteomes" id="UP001258181"/>
    </source>
</evidence>
<dbReference type="RefSeq" id="WP_310257329.1">
    <property type="nucleotide sequence ID" value="NZ_JAVDWA010000001.1"/>
</dbReference>
<protein>
    <submittedName>
        <fullName evidence="1">Uncharacterized protein</fullName>
    </submittedName>
</protein>
<reference evidence="1 2" key="1">
    <citation type="submission" date="2023-07" db="EMBL/GenBank/DDBJ databases">
        <title>Sorghum-associated microbial communities from plants grown in Nebraska, USA.</title>
        <authorList>
            <person name="Schachtman D."/>
        </authorList>
    </citation>
    <scope>NUCLEOTIDE SEQUENCE [LARGE SCALE GENOMIC DNA]</scope>
    <source>
        <strain evidence="1 2">BE211</strain>
    </source>
</reference>
<comment type="caution">
    <text evidence="1">The sequence shown here is derived from an EMBL/GenBank/DDBJ whole genome shotgun (WGS) entry which is preliminary data.</text>
</comment>
<dbReference type="EMBL" id="JAVDWA010000001">
    <property type="protein sequence ID" value="MDR7072128.1"/>
    <property type="molecule type" value="Genomic_DNA"/>
</dbReference>
<dbReference type="Proteomes" id="UP001258181">
    <property type="component" value="Unassembled WGS sequence"/>
</dbReference>
<organism evidence="1 2">
    <name type="scientific">Fictibacillus barbaricus</name>
    <dbReference type="NCBI Taxonomy" id="182136"/>
    <lineage>
        <taxon>Bacteria</taxon>
        <taxon>Bacillati</taxon>
        <taxon>Bacillota</taxon>
        <taxon>Bacilli</taxon>
        <taxon>Bacillales</taxon>
        <taxon>Fictibacillaceae</taxon>
        <taxon>Fictibacillus</taxon>
    </lineage>
</organism>
<proteinExistence type="predicted"/>
<sequence length="129" mass="14671">MNHIVLLLSSPKNVAQRPERIKSFYTIGLMMDNLYVIQTKKPAANNCRLPSKQNHFCSKAMGEEKPDEELMGSKSSPRLATTSFTDVVNCSMTSFILPYTYMNKISLFDYMNTYDRIGNGKKDKESGEK</sequence>
<keyword evidence="2" id="KW-1185">Reference proteome</keyword>
<gene>
    <name evidence="1" type="ORF">J2X07_001103</name>
</gene>
<evidence type="ECO:0000313" key="1">
    <source>
        <dbReference type="EMBL" id="MDR7072128.1"/>
    </source>
</evidence>
<name>A0ABU1TY46_9BACL</name>